<evidence type="ECO:0008006" key="3">
    <source>
        <dbReference type="Google" id="ProtNLM"/>
    </source>
</evidence>
<name>A0AAD7NWJ1_9AGAR</name>
<dbReference type="AlphaFoldDB" id="A0AAD7NWJ1"/>
<dbReference type="SUPFAM" id="SSF53098">
    <property type="entry name" value="Ribonuclease H-like"/>
    <property type="match status" value="1"/>
</dbReference>
<feature type="non-terminal residue" evidence="1">
    <location>
        <position position="158"/>
    </location>
</feature>
<dbReference type="Gene3D" id="3.30.420.10">
    <property type="entry name" value="Ribonuclease H-like superfamily/Ribonuclease H"/>
    <property type="match status" value="1"/>
</dbReference>
<evidence type="ECO:0000313" key="1">
    <source>
        <dbReference type="EMBL" id="KAJ7778029.1"/>
    </source>
</evidence>
<organism evidence="1 2">
    <name type="scientific">Mycena maculata</name>
    <dbReference type="NCBI Taxonomy" id="230809"/>
    <lineage>
        <taxon>Eukaryota</taxon>
        <taxon>Fungi</taxon>
        <taxon>Dikarya</taxon>
        <taxon>Basidiomycota</taxon>
        <taxon>Agaricomycotina</taxon>
        <taxon>Agaricomycetes</taxon>
        <taxon>Agaricomycetidae</taxon>
        <taxon>Agaricales</taxon>
        <taxon>Marasmiineae</taxon>
        <taxon>Mycenaceae</taxon>
        <taxon>Mycena</taxon>
    </lineage>
</organism>
<evidence type="ECO:0000313" key="2">
    <source>
        <dbReference type="Proteomes" id="UP001215280"/>
    </source>
</evidence>
<protein>
    <recommendedName>
        <fullName evidence="3">RNase H type-1 domain-containing protein</fullName>
    </recommendedName>
</protein>
<reference evidence="1" key="1">
    <citation type="submission" date="2023-03" db="EMBL/GenBank/DDBJ databases">
        <title>Massive genome expansion in bonnet fungi (Mycena s.s.) driven by repeated elements and novel gene families across ecological guilds.</title>
        <authorList>
            <consortium name="Lawrence Berkeley National Laboratory"/>
            <person name="Harder C.B."/>
            <person name="Miyauchi S."/>
            <person name="Viragh M."/>
            <person name="Kuo A."/>
            <person name="Thoen E."/>
            <person name="Andreopoulos B."/>
            <person name="Lu D."/>
            <person name="Skrede I."/>
            <person name="Drula E."/>
            <person name="Henrissat B."/>
            <person name="Morin E."/>
            <person name="Kohler A."/>
            <person name="Barry K."/>
            <person name="LaButti K."/>
            <person name="Morin E."/>
            <person name="Salamov A."/>
            <person name="Lipzen A."/>
            <person name="Mereny Z."/>
            <person name="Hegedus B."/>
            <person name="Baldrian P."/>
            <person name="Stursova M."/>
            <person name="Weitz H."/>
            <person name="Taylor A."/>
            <person name="Grigoriev I.V."/>
            <person name="Nagy L.G."/>
            <person name="Martin F."/>
            <person name="Kauserud H."/>
        </authorList>
    </citation>
    <scope>NUCLEOTIDE SEQUENCE</scope>
    <source>
        <strain evidence="1">CBHHK188m</strain>
    </source>
</reference>
<dbReference type="Proteomes" id="UP001215280">
    <property type="component" value="Unassembled WGS sequence"/>
</dbReference>
<proteinExistence type="predicted"/>
<dbReference type="EMBL" id="JARJLG010000009">
    <property type="protein sequence ID" value="KAJ7778029.1"/>
    <property type="molecule type" value="Genomic_DNA"/>
</dbReference>
<gene>
    <name evidence="1" type="ORF">DFH07DRAFT_730909</name>
</gene>
<sequence length="158" mass="17135">MDSRESPDEALNVLWGPVLSETIPTHIYVEGVAPGAVRTKSAGAGIFFGLGSPRNTALKVPGPQRATADRARIYAIHQAIQMADSDKSILIFCTSKMVIRQLCYAAARNVAIGWPGANSDVFKDTVKLLAARHAPTKFIHIERTQNNESKRGSYSLAK</sequence>
<dbReference type="InterPro" id="IPR012337">
    <property type="entry name" value="RNaseH-like_sf"/>
</dbReference>
<accession>A0AAD7NWJ1</accession>
<keyword evidence="2" id="KW-1185">Reference proteome</keyword>
<dbReference type="InterPro" id="IPR036397">
    <property type="entry name" value="RNaseH_sf"/>
</dbReference>
<comment type="caution">
    <text evidence="1">The sequence shown here is derived from an EMBL/GenBank/DDBJ whole genome shotgun (WGS) entry which is preliminary data.</text>
</comment>
<dbReference type="GO" id="GO:0003676">
    <property type="term" value="F:nucleic acid binding"/>
    <property type="evidence" value="ECO:0007669"/>
    <property type="project" value="InterPro"/>
</dbReference>